<protein>
    <submittedName>
        <fullName evidence="1">Alpha/beta-Hydrolases superfamily protein</fullName>
    </submittedName>
</protein>
<dbReference type="AlphaFoldDB" id="A0A1D6H9X3"/>
<dbReference type="GO" id="GO:0016787">
    <property type="term" value="F:hydrolase activity"/>
    <property type="evidence" value="ECO:0007669"/>
    <property type="project" value="UniProtKB-KW"/>
</dbReference>
<gene>
    <name evidence="1" type="ORF">ZEAMMB73_Zm00001d016696</name>
</gene>
<evidence type="ECO:0000313" key="1">
    <source>
        <dbReference type="EMBL" id="AQK71506.1"/>
    </source>
</evidence>
<proteinExistence type="predicted"/>
<accession>A0A1D6H9X3</accession>
<sequence>MAADSGKMPSAGGKAPPPKSSESVLGVCSEIFFSRRRR</sequence>
<dbReference type="EMBL" id="CM000781">
    <property type="protein sequence ID" value="AQK71506.1"/>
    <property type="molecule type" value="Genomic_DNA"/>
</dbReference>
<keyword evidence="1" id="KW-0378">Hydrolase</keyword>
<name>A0A1D6H9X3_MAIZE</name>
<organism evidence="1">
    <name type="scientific">Zea mays</name>
    <name type="common">Maize</name>
    <dbReference type="NCBI Taxonomy" id="4577"/>
    <lineage>
        <taxon>Eukaryota</taxon>
        <taxon>Viridiplantae</taxon>
        <taxon>Streptophyta</taxon>
        <taxon>Embryophyta</taxon>
        <taxon>Tracheophyta</taxon>
        <taxon>Spermatophyta</taxon>
        <taxon>Magnoliopsida</taxon>
        <taxon>Liliopsida</taxon>
        <taxon>Poales</taxon>
        <taxon>Poaceae</taxon>
        <taxon>PACMAD clade</taxon>
        <taxon>Panicoideae</taxon>
        <taxon>Andropogonodae</taxon>
        <taxon>Andropogoneae</taxon>
        <taxon>Tripsacinae</taxon>
        <taxon>Zea</taxon>
    </lineage>
</organism>
<reference evidence="1" key="1">
    <citation type="submission" date="2015-12" db="EMBL/GenBank/DDBJ databases">
        <title>Update maize B73 reference genome by single molecule sequencing technologies.</title>
        <authorList>
            <consortium name="Maize Genome Sequencing Project"/>
            <person name="Ware D."/>
        </authorList>
    </citation>
    <scope>NUCLEOTIDE SEQUENCE</scope>
    <source>
        <tissue evidence="1">Seedling</tissue>
    </source>
</reference>